<evidence type="ECO:0000313" key="5">
    <source>
        <dbReference type="EMBL" id="SFC56537.1"/>
    </source>
</evidence>
<dbReference type="Gene3D" id="3.40.50.1000">
    <property type="entry name" value="HAD superfamily/HAD-like"/>
    <property type="match status" value="1"/>
</dbReference>
<keyword evidence="3" id="KW-0479">Metal-binding</keyword>
<dbReference type="InterPro" id="IPR023198">
    <property type="entry name" value="PGP-like_dom2"/>
</dbReference>
<dbReference type="AlphaFoldDB" id="A0A1I1K6D5"/>
<dbReference type="Proteomes" id="UP000199207">
    <property type="component" value="Unassembled WGS sequence"/>
</dbReference>
<dbReference type="GO" id="GO:0046872">
    <property type="term" value="F:metal ion binding"/>
    <property type="evidence" value="ECO:0007669"/>
    <property type="project" value="UniProtKB-KW"/>
</dbReference>
<dbReference type="Gene3D" id="1.10.150.240">
    <property type="entry name" value="Putative phosphatase, domain 2"/>
    <property type="match status" value="1"/>
</dbReference>
<comment type="similarity">
    <text evidence="2">Belongs to the HAD-like hydrolase superfamily. CbbY/CbbZ/Gph/YieH family.</text>
</comment>
<dbReference type="EMBL" id="FOLM01000004">
    <property type="protein sequence ID" value="SFC56537.1"/>
    <property type="molecule type" value="Genomic_DNA"/>
</dbReference>
<protein>
    <submittedName>
        <fullName evidence="5">Haloacid dehalogenase superfamily, subfamily IA, variant 3 with third motif having DD or ED</fullName>
    </submittedName>
</protein>
<dbReference type="InterPro" id="IPR036412">
    <property type="entry name" value="HAD-like_sf"/>
</dbReference>
<dbReference type="InterPro" id="IPR023214">
    <property type="entry name" value="HAD_sf"/>
</dbReference>
<dbReference type="InterPro" id="IPR051600">
    <property type="entry name" value="Beta-PGM-like"/>
</dbReference>
<dbReference type="STRING" id="910347.SAMN05421773_104109"/>
<evidence type="ECO:0000256" key="4">
    <source>
        <dbReference type="ARBA" id="ARBA00022842"/>
    </source>
</evidence>
<dbReference type="PANTHER" id="PTHR46193:SF10">
    <property type="entry name" value="6-PHOSPHOGLUCONATE PHOSPHATASE"/>
    <property type="match status" value="1"/>
</dbReference>
<evidence type="ECO:0000256" key="3">
    <source>
        <dbReference type="ARBA" id="ARBA00022723"/>
    </source>
</evidence>
<accession>A0A1I1K6D5</accession>
<dbReference type="GO" id="GO:0003824">
    <property type="term" value="F:catalytic activity"/>
    <property type="evidence" value="ECO:0007669"/>
    <property type="project" value="UniProtKB-ARBA"/>
</dbReference>
<keyword evidence="6" id="KW-1185">Reference proteome</keyword>
<sequence length="263" mass="26978">MTSPFRFFGNWSPAAVVCDVDGTLVDTERSWQEARIRTLADYGLKPPAGFPERVEGMHYTDCGRLMAVEASKPELAGELADALLRHFLARAGDDAVAMPGAADFVHRVARRVPLAAASNCPAEAVRAGLERAGLLHHMRHVVVAGMRVPGGSGATVRPKPWPDAYATAARLCGAAPELVLAVEDSRTGARAAREAGLRVLGVGSRLAGDGNGTGNGGGGSGGGSGGDGAVDAWVASLDDPALLAWAGGLRPAASRSRGAPTAR</sequence>
<dbReference type="SFLD" id="SFLDS00003">
    <property type="entry name" value="Haloacid_Dehalogenase"/>
    <property type="match status" value="1"/>
</dbReference>
<reference evidence="5 6" key="1">
    <citation type="submission" date="2016-10" db="EMBL/GenBank/DDBJ databases">
        <authorList>
            <person name="de Groot N.N."/>
        </authorList>
    </citation>
    <scope>NUCLEOTIDE SEQUENCE [LARGE SCALE GENOMIC DNA]</scope>
    <source>
        <strain evidence="5 6">CGMCC 4.5739</strain>
    </source>
</reference>
<gene>
    <name evidence="5" type="ORF">SAMN05421773_104109</name>
</gene>
<name>A0A1I1K6D5_9ACTN</name>
<comment type="cofactor">
    <cofactor evidence="1">
        <name>Mg(2+)</name>
        <dbReference type="ChEBI" id="CHEBI:18420"/>
    </cofactor>
</comment>
<dbReference type="SFLD" id="SFLDG01129">
    <property type="entry name" value="C1.5:_HAD__Beta-PGM__Phosphata"/>
    <property type="match status" value="1"/>
</dbReference>
<keyword evidence="4" id="KW-0460">Magnesium</keyword>
<dbReference type="PANTHER" id="PTHR46193">
    <property type="entry name" value="6-PHOSPHOGLUCONATE PHOSPHATASE"/>
    <property type="match status" value="1"/>
</dbReference>
<dbReference type="OrthoDB" id="9812856at2"/>
<evidence type="ECO:0000256" key="1">
    <source>
        <dbReference type="ARBA" id="ARBA00001946"/>
    </source>
</evidence>
<proteinExistence type="inferred from homology"/>
<dbReference type="RefSeq" id="WP_093838393.1">
    <property type="nucleotide sequence ID" value="NZ_FOLM01000004.1"/>
</dbReference>
<dbReference type="Pfam" id="PF00702">
    <property type="entry name" value="Hydrolase"/>
    <property type="match status" value="1"/>
</dbReference>
<evidence type="ECO:0000313" key="6">
    <source>
        <dbReference type="Proteomes" id="UP000199207"/>
    </source>
</evidence>
<evidence type="ECO:0000256" key="2">
    <source>
        <dbReference type="ARBA" id="ARBA00006171"/>
    </source>
</evidence>
<dbReference type="SUPFAM" id="SSF56784">
    <property type="entry name" value="HAD-like"/>
    <property type="match status" value="1"/>
</dbReference>
<organism evidence="5 6">
    <name type="scientific">Streptomyces aidingensis</name>
    <dbReference type="NCBI Taxonomy" id="910347"/>
    <lineage>
        <taxon>Bacteria</taxon>
        <taxon>Bacillati</taxon>
        <taxon>Actinomycetota</taxon>
        <taxon>Actinomycetes</taxon>
        <taxon>Kitasatosporales</taxon>
        <taxon>Streptomycetaceae</taxon>
        <taxon>Streptomyces</taxon>
    </lineage>
</organism>
<dbReference type="CDD" id="cd07505">
    <property type="entry name" value="HAD_BPGM-like"/>
    <property type="match status" value="1"/>
</dbReference>